<dbReference type="Gene3D" id="2.40.30.10">
    <property type="entry name" value="Translation factors"/>
    <property type="match status" value="1"/>
</dbReference>
<gene>
    <name evidence="3" type="ORF">GA0116948_10667</name>
</gene>
<evidence type="ECO:0000259" key="2">
    <source>
        <dbReference type="PROSITE" id="PS51384"/>
    </source>
</evidence>
<dbReference type="InterPro" id="IPR001433">
    <property type="entry name" value="OxRdtase_FAD/NAD-bd"/>
</dbReference>
<dbReference type="SUPFAM" id="SSF63380">
    <property type="entry name" value="Riboflavin synthase domain-like"/>
    <property type="match status" value="1"/>
</dbReference>
<dbReference type="PROSITE" id="PS51085">
    <property type="entry name" value="2FE2S_FER_2"/>
    <property type="match status" value="1"/>
</dbReference>
<dbReference type="Pfam" id="PF00175">
    <property type="entry name" value="NAD_binding_1"/>
    <property type="match status" value="1"/>
</dbReference>
<dbReference type="InterPro" id="IPR050415">
    <property type="entry name" value="MRET"/>
</dbReference>
<dbReference type="InterPro" id="IPR006058">
    <property type="entry name" value="2Fe2S_fd_BS"/>
</dbReference>
<dbReference type="InterPro" id="IPR001041">
    <property type="entry name" value="2Fe-2S_ferredoxin-type"/>
</dbReference>
<feature type="domain" description="2Fe-2S ferredoxin-type" evidence="1">
    <location>
        <begin position="264"/>
        <end position="351"/>
    </location>
</feature>
<dbReference type="InterPro" id="IPR012675">
    <property type="entry name" value="Beta-grasp_dom_sf"/>
</dbReference>
<dbReference type="Gene3D" id="3.10.20.30">
    <property type="match status" value="1"/>
</dbReference>
<proteinExistence type="predicted"/>
<protein>
    <submittedName>
        <fullName evidence="3">Ring-1,2-phenylacetyl-CoA epoxidase subunit PaaE</fullName>
    </submittedName>
</protein>
<dbReference type="InterPro" id="IPR036010">
    <property type="entry name" value="2Fe-2S_ferredoxin-like_sf"/>
</dbReference>
<name>A0A1C4DRJ6_9BACT</name>
<dbReference type="Proteomes" id="UP000242818">
    <property type="component" value="Unassembled WGS sequence"/>
</dbReference>
<evidence type="ECO:0000313" key="3">
    <source>
        <dbReference type="EMBL" id="SCC33953.1"/>
    </source>
</evidence>
<accession>A0A1C4DRJ6</accession>
<dbReference type="STRING" id="1335309.GA0116948_10667"/>
<dbReference type="PANTHER" id="PTHR47354">
    <property type="entry name" value="NADH OXIDOREDUCTASE HCR"/>
    <property type="match status" value="1"/>
</dbReference>
<dbReference type="Pfam" id="PF00111">
    <property type="entry name" value="Fer2"/>
    <property type="match status" value="1"/>
</dbReference>
<dbReference type="PANTHER" id="PTHR47354:SF5">
    <property type="entry name" value="PROTEIN RFBI"/>
    <property type="match status" value="1"/>
</dbReference>
<dbReference type="Pfam" id="PF00970">
    <property type="entry name" value="FAD_binding_6"/>
    <property type="match status" value="1"/>
</dbReference>
<dbReference type="InterPro" id="IPR008333">
    <property type="entry name" value="Cbr1-like_FAD-bd_dom"/>
</dbReference>
<dbReference type="SUPFAM" id="SSF54292">
    <property type="entry name" value="2Fe-2S ferredoxin-like"/>
    <property type="match status" value="1"/>
</dbReference>
<dbReference type="InterPro" id="IPR017927">
    <property type="entry name" value="FAD-bd_FR_type"/>
</dbReference>
<dbReference type="PROSITE" id="PS00197">
    <property type="entry name" value="2FE2S_FER_1"/>
    <property type="match status" value="1"/>
</dbReference>
<dbReference type="SUPFAM" id="SSF52343">
    <property type="entry name" value="Ferredoxin reductase-like, C-terminal NADP-linked domain"/>
    <property type="match status" value="1"/>
</dbReference>
<dbReference type="OrthoDB" id="9789468at2"/>
<reference evidence="3 4" key="1">
    <citation type="submission" date="2016-08" db="EMBL/GenBank/DDBJ databases">
        <authorList>
            <person name="Seilhamer J.J."/>
        </authorList>
    </citation>
    <scope>NUCLEOTIDE SEQUENCE [LARGE SCALE GENOMIC DNA]</scope>
    <source>
        <strain evidence="3 4">A37T2</strain>
    </source>
</reference>
<dbReference type="InterPro" id="IPR017938">
    <property type="entry name" value="Riboflavin_synthase-like_b-brl"/>
</dbReference>
<dbReference type="PRINTS" id="PR00406">
    <property type="entry name" value="CYTB5RDTASE"/>
</dbReference>
<feature type="domain" description="FAD-binding FR-type" evidence="2">
    <location>
        <begin position="3"/>
        <end position="106"/>
    </location>
</feature>
<dbReference type="EMBL" id="FMAR01000006">
    <property type="protein sequence ID" value="SCC33953.1"/>
    <property type="molecule type" value="Genomic_DNA"/>
</dbReference>
<keyword evidence="4" id="KW-1185">Reference proteome</keyword>
<dbReference type="Gene3D" id="3.40.50.80">
    <property type="entry name" value="Nucleotide-binding domain of ferredoxin-NADP reductase (FNR) module"/>
    <property type="match status" value="1"/>
</dbReference>
<dbReference type="PROSITE" id="PS51384">
    <property type="entry name" value="FAD_FR"/>
    <property type="match status" value="1"/>
</dbReference>
<dbReference type="GO" id="GO:0016491">
    <property type="term" value="F:oxidoreductase activity"/>
    <property type="evidence" value="ECO:0007669"/>
    <property type="project" value="InterPro"/>
</dbReference>
<evidence type="ECO:0000259" key="1">
    <source>
        <dbReference type="PROSITE" id="PS51085"/>
    </source>
</evidence>
<dbReference type="GO" id="GO:0051537">
    <property type="term" value="F:2 iron, 2 sulfur cluster binding"/>
    <property type="evidence" value="ECO:0007669"/>
    <property type="project" value="InterPro"/>
</dbReference>
<evidence type="ECO:0000313" key="4">
    <source>
        <dbReference type="Proteomes" id="UP000242818"/>
    </source>
</evidence>
<dbReference type="AlphaFoldDB" id="A0A1C4DRJ6"/>
<dbReference type="RefSeq" id="WP_089711903.1">
    <property type="nucleotide sequence ID" value="NZ_FMAR01000006.1"/>
</dbReference>
<sequence length="351" mass="39505">MTDLYLTLRITHIIRETEDTNTYLLETISGKAIDYKAGQFLTFLITLHGIEFRRSYSLSSAPGIDKTPAITVRRKQNGEISRHILHTWQVGDVVTSLLPSGRFTHELQTTPRDIFLLAAGSGISPVYSLLKFILKEEPTAKVTMLYSNTSPQTAIFREGLDRLKTQYPRTFTLIHFYSSGDSHEMPVYRRLSNIVLEPLINTRLHYARSLAHFYFCGPPDYMRMIQLTLIFMGFNADRLHKENFVVNTEAKRAHAAIPQDPSPKEVVLHYNGQAHTLQVPGNDTLLHAAQMHGLHLPYSCKGGVCGSCTAACTEGKVYMAVNEVLTDAEIKEGLILTCVSYITSDKAVVRW</sequence>
<organism evidence="3 4">
    <name type="scientific">Chitinophaga costaii</name>
    <dbReference type="NCBI Taxonomy" id="1335309"/>
    <lineage>
        <taxon>Bacteria</taxon>
        <taxon>Pseudomonadati</taxon>
        <taxon>Bacteroidota</taxon>
        <taxon>Chitinophagia</taxon>
        <taxon>Chitinophagales</taxon>
        <taxon>Chitinophagaceae</taxon>
        <taxon>Chitinophaga</taxon>
    </lineage>
</organism>
<dbReference type="CDD" id="cd00207">
    <property type="entry name" value="fer2"/>
    <property type="match status" value="1"/>
</dbReference>
<dbReference type="InterPro" id="IPR039261">
    <property type="entry name" value="FNR_nucleotide-bd"/>
</dbReference>